<sequence>MEKKTRGSNLERVLFATLERRRQQSTLRRLTTYPPGSIDFSTNDFLSLAQSPALRKAFLGELNTQPAQSASGSGGSRLLDGNSTYAEQLERDIAAFHGALDGLLCNSGFDANVGIFSCLPQPGDVVIYDEYIHASVHDGMRASRTNHRIAFSHNSVSAFKLAVQKCIDEDSALPTGSRNVFIAVEAIYSMDGDVAPLKEIVAVVDELLPVGNGHIIVDEAHSTGVLGPKGRGLVNALGLESKISIRLHTFGKAMACNGAIILCAPLIRQYLVNYARPLIYTTFLSYPALAAIKSSYAMLMDGRSSELQDKLFVLITLFHDLLLQLQAEEHPGLLLCVPASCPPSPIFSILSSDPRGLATFCQQAGLIVRPIVPPTVPIGAERIRVCLHAGNTTQEIETLVARIKAWVKVTRNAKL</sequence>
<dbReference type="RefSeq" id="XP_069199436.1">
    <property type="nucleotide sequence ID" value="XM_069348350.1"/>
</dbReference>
<accession>A0ABR3PAG3</accession>
<dbReference type="InterPro" id="IPR015424">
    <property type="entry name" value="PyrdxlP-dep_Trfase"/>
</dbReference>
<reference evidence="6 7" key="1">
    <citation type="submission" date="2024-07" db="EMBL/GenBank/DDBJ databases">
        <title>Draft sequence of the Neodothiora populina.</title>
        <authorList>
            <person name="Drown D.D."/>
            <person name="Schuette U.S."/>
            <person name="Buechlein A.B."/>
            <person name="Rusch D.R."/>
            <person name="Winton L.W."/>
            <person name="Adams G.A."/>
        </authorList>
    </citation>
    <scope>NUCLEOTIDE SEQUENCE [LARGE SCALE GENOMIC DNA]</scope>
    <source>
        <strain evidence="6 7">CPC 39397</strain>
    </source>
</reference>
<dbReference type="Pfam" id="PF00155">
    <property type="entry name" value="Aminotran_1_2"/>
    <property type="match status" value="1"/>
</dbReference>
<dbReference type="Gene3D" id="3.40.640.10">
    <property type="entry name" value="Type I PLP-dependent aspartate aminotransferase-like (Major domain)"/>
    <property type="match status" value="1"/>
</dbReference>
<dbReference type="EMBL" id="JBFMKM010000010">
    <property type="protein sequence ID" value="KAL1303161.1"/>
    <property type="molecule type" value="Genomic_DNA"/>
</dbReference>
<keyword evidence="7" id="KW-1185">Reference proteome</keyword>
<dbReference type="InterPro" id="IPR004839">
    <property type="entry name" value="Aminotransferase_I/II_large"/>
</dbReference>
<keyword evidence="3" id="KW-0808">Transferase</keyword>
<dbReference type="Proteomes" id="UP001562354">
    <property type="component" value="Unassembled WGS sequence"/>
</dbReference>
<protein>
    <recommendedName>
        <fullName evidence="5">Aminotransferase class I/classII large domain-containing protein</fullName>
    </recommendedName>
</protein>
<proteinExistence type="inferred from homology"/>
<organism evidence="6 7">
    <name type="scientific">Neodothiora populina</name>
    <dbReference type="NCBI Taxonomy" id="2781224"/>
    <lineage>
        <taxon>Eukaryota</taxon>
        <taxon>Fungi</taxon>
        <taxon>Dikarya</taxon>
        <taxon>Ascomycota</taxon>
        <taxon>Pezizomycotina</taxon>
        <taxon>Dothideomycetes</taxon>
        <taxon>Dothideomycetidae</taxon>
        <taxon>Dothideales</taxon>
        <taxon>Dothioraceae</taxon>
        <taxon>Neodothiora</taxon>
    </lineage>
</organism>
<evidence type="ECO:0000259" key="5">
    <source>
        <dbReference type="Pfam" id="PF00155"/>
    </source>
</evidence>
<gene>
    <name evidence="6" type="ORF">AAFC00_006588</name>
</gene>
<dbReference type="InterPro" id="IPR015421">
    <property type="entry name" value="PyrdxlP-dep_Trfase_major"/>
</dbReference>
<comment type="similarity">
    <text evidence="2">Belongs to the class-II pyridoxal-phosphate-dependent aminotransferase family. BioF subfamily.</text>
</comment>
<evidence type="ECO:0000256" key="2">
    <source>
        <dbReference type="ARBA" id="ARBA00010008"/>
    </source>
</evidence>
<dbReference type="PANTHER" id="PTHR13693">
    <property type="entry name" value="CLASS II AMINOTRANSFERASE/8-AMINO-7-OXONONANOATE SYNTHASE"/>
    <property type="match status" value="1"/>
</dbReference>
<name>A0ABR3PAG3_9PEZI</name>
<evidence type="ECO:0000256" key="1">
    <source>
        <dbReference type="ARBA" id="ARBA00001933"/>
    </source>
</evidence>
<evidence type="ECO:0000256" key="4">
    <source>
        <dbReference type="ARBA" id="ARBA00022898"/>
    </source>
</evidence>
<dbReference type="InterPro" id="IPR050087">
    <property type="entry name" value="AON_synthase_class-II"/>
</dbReference>
<dbReference type="PANTHER" id="PTHR13693:SF77">
    <property type="entry name" value="8-AMINO-7-OXONONANOATE SYNTHASE"/>
    <property type="match status" value="1"/>
</dbReference>
<evidence type="ECO:0000256" key="3">
    <source>
        <dbReference type="ARBA" id="ARBA00022679"/>
    </source>
</evidence>
<evidence type="ECO:0000313" key="7">
    <source>
        <dbReference type="Proteomes" id="UP001562354"/>
    </source>
</evidence>
<dbReference type="InterPro" id="IPR015422">
    <property type="entry name" value="PyrdxlP-dep_Trfase_small"/>
</dbReference>
<dbReference type="Gene3D" id="3.90.1150.10">
    <property type="entry name" value="Aspartate Aminotransferase, domain 1"/>
    <property type="match status" value="1"/>
</dbReference>
<keyword evidence="4" id="KW-0663">Pyridoxal phosphate</keyword>
<comment type="caution">
    <text evidence="6">The sequence shown here is derived from an EMBL/GenBank/DDBJ whole genome shotgun (WGS) entry which is preliminary data.</text>
</comment>
<dbReference type="SUPFAM" id="SSF53383">
    <property type="entry name" value="PLP-dependent transferases"/>
    <property type="match status" value="1"/>
</dbReference>
<evidence type="ECO:0000313" key="6">
    <source>
        <dbReference type="EMBL" id="KAL1303161.1"/>
    </source>
</evidence>
<feature type="domain" description="Aminotransferase class I/classII large" evidence="5">
    <location>
        <begin position="38"/>
        <end position="403"/>
    </location>
</feature>
<comment type="cofactor">
    <cofactor evidence="1">
        <name>pyridoxal 5'-phosphate</name>
        <dbReference type="ChEBI" id="CHEBI:597326"/>
    </cofactor>
</comment>
<dbReference type="GeneID" id="95980287"/>